<proteinExistence type="predicted"/>
<comment type="caution">
    <text evidence="2">The sequence shown here is derived from an EMBL/GenBank/DDBJ whole genome shotgun (WGS) entry which is preliminary data.</text>
</comment>
<feature type="region of interest" description="Disordered" evidence="1">
    <location>
        <begin position="1"/>
        <end position="26"/>
    </location>
</feature>
<reference evidence="2 3" key="1">
    <citation type="submission" date="2019-07" db="EMBL/GenBank/DDBJ databases">
        <title>Whole genome shotgun sequence of Rhizobium naphthalenivorans NBRC 107585.</title>
        <authorList>
            <person name="Hosoyama A."/>
            <person name="Uohara A."/>
            <person name="Ohji S."/>
            <person name="Ichikawa N."/>
        </authorList>
    </citation>
    <scope>NUCLEOTIDE SEQUENCE [LARGE SCALE GENOMIC DNA]</scope>
    <source>
        <strain evidence="2 3">NBRC 107585</strain>
    </source>
</reference>
<accession>A0A512HG39</accession>
<protein>
    <submittedName>
        <fullName evidence="2">Uncharacterized protein</fullName>
    </submittedName>
</protein>
<name>A0A512HG39_9HYPH</name>
<evidence type="ECO:0000256" key="1">
    <source>
        <dbReference type="SAM" id="MobiDB-lite"/>
    </source>
</evidence>
<dbReference type="EMBL" id="BJZP01000005">
    <property type="protein sequence ID" value="GEO84417.1"/>
    <property type="molecule type" value="Genomic_DNA"/>
</dbReference>
<dbReference type="AlphaFoldDB" id="A0A512HG39"/>
<evidence type="ECO:0000313" key="3">
    <source>
        <dbReference type="Proteomes" id="UP000321717"/>
    </source>
</evidence>
<gene>
    <name evidence="2" type="ORF">RNA01_13490</name>
</gene>
<organism evidence="2 3">
    <name type="scientific">Ciceribacter naphthalenivorans</name>
    <dbReference type="NCBI Taxonomy" id="1118451"/>
    <lineage>
        <taxon>Bacteria</taxon>
        <taxon>Pseudomonadati</taxon>
        <taxon>Pseudomonadota</taxon>
        <taxon>Alphaproteobacteria</taxon>
        <taxon>Hyphomicrobiales</taxon>
        <taxon>Rhizobiaceae</taxon>
        <taxon>Ciceribacter</taxon>
    </lineage>
</organism>
<evidence type="ECO:0000313" key="2">
    <source>
        <dbReference type="EMBL" id="GEO84417.1"/>
    </source>
</evidence>
<sequence length="78" mass="8077">MPDLINANGDGVPRNSSRIRAGAASRKSAPAVCAATARSQTAAQARIVGQLLADFASPADMDGETPSETLVLRYYGEV</sequence>
<dbReference type="Proteomes" id="UP000321717">
    <property type="component" value="Unassembled WGS sequence"/>
</dbReference>
<dbReference type="RefSeq" id="WP_147179204.1">
    <property type="nucleotide sequence ID" value="NZ_BJZP01000005.1"/>
</dbReference>
<keyword evidence="3" id="KW-1185">Reference proteome</keyword>